<name>A0ACA8R1U2_METAZ</name>
<reference evidence="1" key="1">
    <citation type="submission" date="2019-06" db="EMBL/GenBank/DDBJ databases">
        <title>Complete genome sequence of Methanobrevibacter arboriphilus strain SA.</title>
        <authorList>
            <person name="Asakawa S."/>
        </authorList>
    </citation>
    <scope>NUCLEOTIDE SEQUENCE</scope>
    <source>
        <strain evidence="1">SA</strain>
    </source>
</reference>
<dbReference type="Proteomes" id="UP000825015">
    <property type="component" value="Chromosome"/>
</dbReference>
<proteinExistence type="predicted"/>
<evidence type="ECO:0000313" key="2">
    <source>
        <dbReference type="Proteomes" id="UP000825015"/>
    </source>
</evidence>
<accession>A0ACA8R1U2</accession>
<gene>
    <name evidence="1" type="ORF">MarbSA_05310</name>
</gene>
<dbReference type="EMBL" id="AP019779">
    <property type="protein sequence ID" value="BBL61491.1"/>
    <property type="molecule type" value="Genomic_DNA"/>
</dbReference>
<keyword evidence="2" id="KW-1185">Reference proteome</keyword>
<protein>
    <submittedName>
        <fullName evidence="1">Uncharacterized protein</fullName>
    </submittedName>
</protein>
<evidence type="ECO:0000313" key="1">
    <source>
        <dbReference type="EMBL" id="BBL61491.1"/>
    </source>
</evidence>
<sequence length="86" mass="10145">MPNKHNNPCIQDSRLTKLETVLEQVKEDNEDFQESLKEHRKSIEENTIAIKEQVATWNTIKLMLGVFLTIFGGLFTLMVWQFFKLF</sequence>
<organism evidence="1 2">
    <name type="scientific">Methanobrevibacter arboriphilus</name>
    <dbReference type="NCBI Taxonomy" id="39441"/>
    <lineage>
        <taxon>Archaea</taxon>
        <taxon>Methanobacteriati</taxon>
        <taxon>Methanobacteriota</taxon>
        <taxon>Methanomada group</taxon>
        <taxon>Methanobacteria</taxon>
        <taxon>Methanobacteriales</taxon>
        <taxon>Methanobacteriaceae</taxon>
        <taxon>Methanobrevibacter</taxon>
    </lineage>
</organism>